<reference evidence="2 3" key="1">
    <citation type="submission" date="2019-05" db="EMBL/GenBank/DDBJ databases">
        <title>Nakamurella sp. N5BH11, whole genome shotgun sequence.</title>
        <authorList>
            <person name="Tuo L."/>
        </authorList>
    </citation>
    <scope>NUCLEOTIDE SEQUENCE [LARGE SCALE GENOMIC DNA]</scope>
    <source>
        <strain evidence="2 3">N5BH11</strain>
    </source>
</reference>
<dbReference type="Pfam" id="PF07045">
    <property type="entry name" value="DUF1330"/>
    <property type="match status" value="1"/>
</dbReference>
<dbReference type="OrthoDB" id="9787920at2"/>
<accession>A0A4U6QNH8</accession>
<keyword evidence="3" id="KW-1185">Reference proteome</keyword>
<dbReference type="AlphaFoldDB" id="A0A4U6QNH8"/>
<dbReference type="InterPro" id="IPR010753">
    <property type="entry name" value="DUF1330"/>
</dbReference>
<organism evidence="2 3">
    <name type="scientific">Nakamurella flava</name>
    <dbReference type="NCBI Taxonomy" id="2576308"/>
    <lineage>
        <taxon>Bacteria</taxon>
        <taxon>Bacillati</taxon>
        <taxon>Actinomycetota</taxon>
        <taxon>Actinomycetes</taxon>
        <taxon>Nakamurellales</taxon>
        <taxon>Nakamurellaceae</taxon>
        <taxon>Nakamurella</taxon>
    </lineage>
</organism>
<evidence type="ECO:0000313" key="3">
    <source>
        <dbReference type="Proteomes" id="UP000306985"/>
    </source>
</evidence>
<evidence type="ECO:0000259" key="1">
    <source>
        <dbReference type="Pfam" id="PF07045"/>
    </source>
</evidence>
<dbReference type="Proteomes" id="UP000306985">
    <property type="component" value="Unassembled WGS sequence"/>
</dbReference>
<sequence length="96" mass="10604">MKLELCVLLWAVEDQEQALTDYENQVLALLPRHGGVVISRVRRIGGGSGPTEVQVIHLPDDSALHAFIADPERLALADEHRRSVAKTEVLTVRTIV</sequence>
<evidence type="ECO:0000313" key="2">
    <source>
        <dbReference type="EMBL" id="TKV61969.1"/>
    </source>
</evidence>
<dbReference type="Gene3D" id="3.30.70.100">
    <property type="match status" value="1"/>
</dbReference>
<comment type="caution">
    <text evidence="2">The sequence shown here is derived from an EMBL/GenBank/DDBJ whole genome shotgun (WGS) entry which is preliminary data.</text>
</comment>
<proteinExistence type="predicted"/>
<protein>
    <submittedName>
        <fullName evidence="2">DUF1330 domain-containing protein</fullName>
    </submittedName>
</protein>
<dbReference type="EMBL" id="SZZH01000001">
    <property type="protein sequence ID" value="TKV61969.1"/>
    <property type="molecule type" value="Genomic_DNA"/>
</dbReference>
<name>A0A4U6QNH8_9ACTN</name>
<gene>
    <name evidence="2" type="ORF">FDO65_10725</name>
</gene>
<feature type="domain" description="DUF1330" evidence="1">
    <location>
        <begin position="11"/>
        <end position="93"/>
    </location>
</feature>
<dbReference type="RefSeq" id="WP_137449274.1">
    <property type="nucleotide sequence ID" value="NZ_SZZH01000001.1"/>
</dbReference>